<keyword evidence="3" id="KW-1185">Reference proteome</keyword>
<reference evidence="2 3" key="1">
    <citation type="submission" date="2019-04" db="EMBL/GenBank/DDBJ databases">
        <title>Streptomyces sp. nov. Bv016 isolated from bark of Buahinia variegata.</title>
        <authorList>
            <person name="Kanchanasin P."/>
            <person name="Tanasupawat S."/>
            <person name="Yuki M."/>
            <person name="Kudo T."/>
        </authorList>
    </citation>
    <scope>NUCLEOTIDE SEQUENCE [LARGE SCALE GENOMIC DNA]</scope>
    <source>
        <strain evidence="2 3">JCM 4765</strain>
    </source>
</reference>
<evidence type="ECO:0000256" key="1">
    <source>
        <dbReference type="SAM" id="Phobius"/>
    </source>
</evidence>
<dbReference type="EMBL" id="SRRU01000015">
    <property type="protein sequence ID" value="TGN74429.1"/>
    <property type="molecule type" value="Genomic_DNA"/>
</dbReference>
<evidence type="ECO:0000313" key="2">
    <source>
        <dbReference type="EMBL" id="TGN74429.1"/>
    </source>
</evidence>
<dbReference type="AlphaFoldDB" id="A0A4Z1CZ99"/>
<feature type="transmembrane region" description="Helical" evidence="1">
    <location>
        <begin position="41"/>
        <end position="61"/>
    </location>
</feature>
<organism evidence="2 3">
    <name type="scientific">Streptomyces griseoluteus</name>
    <dbReference type="NCBI Taxonomy" id="29306"/>
    <lineage>
        <taxon>Bacteria</taxon>
        <taxon>Bacillati</taxon>
        <taxon>Actinomycetota</taxon>
        <taxon>Actinomycetes</taxon>
        <taxon>Kitasatosporales</taxon>
        <taxon>Streptomycetaceae</taxon>
        <taxon>Streptomyces</taxon>
    </lineage>
</organism>
<accession>A0A4Z1CZ99</accession>
<keyword evidence="1" id="KW-0812">Transmembrane</keyword>
<gene>
    <name evidence="2" type="ORF">E5082_30485</name>
</gene>
<keyword evidence="1" id="KW-1133">Transmembrane helix</keyword>
<sequence length="82" mass="8952">MLVGGLLAVYLIARGIAEFFIIDYSNPESYAQDWGGPHLLGVFAVHTGPGLVILGAAVAHLRRRRDRQRAAVQPPDRRSTEA</sequence>
<keyword evidence="1" id="KW-0472">Membrane</keyword>
<name>A0A4Z1CZ99_STRGP</name>
<proteinExistence type="predicted"/>
<evidence type="ECO:0000313" key="3">
    <source>
        <dbReference type="Proteomes" id="UP000298513"/>
    </source>
</evidence>
<dbReference type="Proteomes" id="UP000298513">
    <property type="component" value="Unassembled WGS sequence"/>
</dbReference>
<protein>
    <submittedName>
        <fullName evidence="2">Uncharacterized protein</fullName>
    </submittedName>
</protein>
<comment type="caution">
    <text evidence="2">The sequence shown here is derived from an EMBL/GenBank/DDBJ whole genome shotgun (WGS) entry which is preliminary data.</text>
</comment>